<dbReference type="Proteomes" id="UP000651112">
    <property type="component" value="Unassembled WGS sequence"/>
</dbReference>
<dbReference type="RefSeq" id="WP_190312457.1">
    <property type="nucleotide sequence ID" value="NZ_JACNYL010000001.1"/>
</dbReference>
<dbReference type="PANTHER" id="PTHR45953:SF1">
    <property type="entry name" value="IDURONATE 2-SULFATASE"/>
    <property type="match status" value="1"/>
</dbReference>
<dbReference type="Gene3D" id="3.40.720.10">
    <property type="entry name" value="Alkaline Phosphatase, subunit A"/>
    <property type="match status" value="1"/>
</dbReference>
<evidence type="ECO:0000313" key="8">
    <source>
        <dbReference type="EMBL" id="MBD1420710.1"/>
    </source>
</evidence>
<sequence length="491" mass="55451">MAKLKWIFITCTLWIVNSKAIPQEKNQPNVLLICVDDLLPALGSYGNDEVKSPHMDALAAQSAVFSRHYVTVPTCGASRYSLLRSSLPRTTAELSNTIANRLSAAKQEKSTEPETFIEQFRRNGYYTVGIGKISHHPDGYIYPYSGSKSDRRELPNSWDEMLLDYGNWGQGWDAFFAYANGESRTTKKGDVPPYEAADVGDEGYPDGLIARTAVNKLKMLAHQKQPFVLGVGFFKPHLPFNAPKKYWDLYDEDRLSLTSAPDIPKNIHRASLHNSAEFNQYKLGEEKASLDEPLSDAYSRKLIHGYYACVSYVDEQVGKVVSALKETGLDKNTIVVLWSDHGWHLGDYHVWGKHTLFDRSLRSVLMLKTPDMTGGKQIDRVVSTIDIAPTLLDLCDVPALSYADGYSVKPLLQNIRDTSWKDVAYSYFKEGISMVTPQYRLTRYFRKETPATELYDHAVDTLETKNIAEGNEHIIQELNPLWEQGNTGLFR</sequence>
<evidence type="ECO:0000256" key="5">
    <source>
        <dbReference type="ARBA" id="ARBA00022801"/>
    </source>
</evidence>
<keyword evidence="3" id="KW-0479">Metal-binding</keyword>
<dbReference type="PANTHER" id="PTHR45953">
    <property type="entry name" value="IDURONATE 2-SULFATASE"/>
    <property type="match status" value="1"/>
</dbReference>
<comment type="similarity">
    <text evidence="2">Belongs to the sulfatase family.</text>
</comment>
<dbReference type="InterPro" id="IPR017850">
    <property type="entry name" value="Alkaline_phosphatase_core_sf"/>
</dbReference>
<dbReference type="InterPro" id="IPR035874">
    <property type="entry name" value="IDS"/>
</dbReference>
<organism evidence="8 9">
    <name type="scientific">Sphingobacterium chuzhouense</name>
    <dbReference type="NCBI Taxonomy" id="1742264"/>
    <lineage>
        <taxon>Bacteria</taxon>
        <taxon>Pseudomonadati</taxon>
        <taxon>Bacteroidota</taxon>
        <taxon>Sphingobacteriia</taxon>
        <taxon>Sphingobacteriales</taxon>
        <taxon>Sphingobacteriaceae</taxon>
        <taxon>Sphingobacterium</taxon>
    </lineage>
</organism>
<gene>
    <name evidence="8" type="ORF">H8B21_03905</name>
</gene>
<keyword evidence="4" id="KW-0732">Signal</keyword>
<accession>A0ABR7XNG3</accession>
<evidence type="ECO:0000313" key="9">
    <source>
        <dbReference type="Proteomes" id="UP000651112"/>
    </source>
</evidence>
<evidence type="ECO:0000256" key="3">
    <source>
        <dbReference type="ARBA" id="ARBA00022723"/>
    </source>
</evidence>
<dbReference type="InterPro" id="IPR000917">
    <property type="entry name" value="Sulfatase_N"/>
</dbReference>
<evidence type="ECO:0000256" key="2">
    <source>
        <dbReference type="ARBA" id="ARBA00008779"/>
    </source>
</evidence>
<keyword evidence="5" id="KW-0378">Hydrolase</keyword>
<dbReference type="SUPFAM" id="SSF53649">
    <property type="entry name" value="Alkaline phosphatase-like"/>
    <property type="match status" value="1"/>
</dbReference>
<keyword evidence="6" id="KW-0106">Calcium</keyword>
<evidence type="ECO:0000256" key="1">
    <source>
        <dbReference type="ARBA" id="ARBA00001913"/>
    </source>
</evidence>
<proteinExistence type="inferred from homology"/>
<comment type="cofactor">
    <cofactor evidence="1">
        <name>Ca(2+)</name>
        <dbReference type="ChEBI" id="CHEBI:29108"/>
    </cofactor>
</comment>
<dbReference type="EMBL" id="JACNYL010000001">
    <property type="protein sequence ID" value="MBD1420710.1"/>
    <property type="molecule type" value="Genomic_DNA"/>
</dbReference>
<evidence type="ECO:0000259" key="7">
    <source>
        <dbReference type="Pfam" id="PF00884"/>
    </source>
</evidence>
<keyword evidence="9" id="KW-1185">Reference proteome</keyword>
<evidence type="ECO:0000256" key="4">
    <source>
        <dbReference type="ARBA" id="ARBA00022729"/>
    </source>
</evidence>
<dbReference type="Pfam" id="PF00884">
    <property type="entry name" value="Sulfatase"/>
    <property type="match status" value="1"/>
</dbReference>
<protein>
    <submittedName>
        <fullName evidence="8">Sulfatase</fullName>
    </submittedName>
</protein>
<evidence type="ECO:0000256" key="6">
    <source>
        <dbReference type="ARBA" id="ARBA00022837"/>
    </source>
</evidence>
<comment type="caution">
    <text evidence="8">The sequence shown here is derived from an EMBL/GenBank/DDBJ whole genome shotgun (WGS) entry which is preliminary data.</text>
</comment>
<reference evidence="8 9" key="1">
    <citation type="submission" date="2020-08" db="EMBL/GenBank/DDBJ databases">
        <title>Sphingobacterium sp. DN00404 isolated from aquaculture water.</title>
        <authorList>
            <person name="Zhang M."/>
        </authorList>
    </citation>
    <scope>NUCLEOTIDE SEQUENCE [LARGE SCALE GENOMIC DNA]</scope>
    <source>
        <strain evidence="8 9">KCTC 42746</strain>
    </source>
</reference>
<dbReference type="CDD" id="cd16030">
    <property type="entry name" value="iduronate-2-sulfatase"/>
    <property type="match status" value="1"/>
</dbReference>
<name>A0ABR7XNG3_9SPHI</name>
<feature type="domain" description="Sulfatase N-terminal" evidence="7">
    <location>
        <begin position="28"/>
        <end position="396"/>
    </location>
</feature>